<evidence type="ECO:0000313" key="5">
    <source>
        <dbReference type="Proteomes" id="UP000398389"/>
    </source>
</evidence>
<dbReference type="GO" id="GO:0000290">
    <property type="term" value="P:deadenylation-dependent decapping of nuclear-transcribed mRNA"/>
    <property type="evidence" value="ECO:0007669"/>
    <property type="project" value="InterPro"/>
</dbReference>
<dbReference type="Pfam" id="PF05652">
    <property type="entry name" value="DcpS"/>
    <property type="match status" value="1"/>
</dbReference>
<dbReference type="EMBL" id="CABVLU010000001">
    <property type="protein sequence ID" value="VVT47113.1"/>
    <property type="molecule type" value="Genomic_DNA"/>
</dbReference>
<feature type="binding site" evidence="3">
    <location>
        <begin position="231"/>
        <end position="242"/>
    </location>
    <ligand>
        <name>substrate</name>
    </ligand>
</feature>
<dbReference type="SUPFAM" id="SSF54197">
    <property type="entry name" value="HIT-like"/>
    <property type="match status" value="1"/>
</dbReference>
<dbReference type="Pfam" id="PF11969">
    <property type="entry name" value="DcpS_C"/>
    <property type="match status" value="1"/>
</dbReference>
<reference evidence="4 5" key="1">
    <citation type="submission" date="2019-09" db="EMBL/GenBank/DDBJ databases">
        <authorList>
            <person name="Brejova B."/>
        </authorList>
    </citation>
    <scope>NUCLEOTIDE SEQUENCE [LARGE SCALE GENOMIC DNA]</scope>
</reference>
<dbReference type="GO" id="GO:0000340">
    <property type="term" value="F:RNA 7-methylguanosine cap binding"/>
    <property type="evidence" value="ECO:0007669"/>
    <property type="project" value="TreeGrafter"/>
</dbReference>
<gene>
    <name evidence="4" type="ORF">SAPINGB_P001549</name>
</gene>
<dbReference type="InterPro" id="IPR036265">
    <property type="entry name" value="HIT-like_sf"/>
</dbReference>
<sequence>MDLVKNFQFSRILSNSTDSKKIYLLGTIDSQNAIVAIEKVAFDLDPKSLSDYKSLGIDQLRLLDINDVYSWNMATLIQNIDSNPAAKVNVIYPASDTHIKKYQESKPRYIVETPELYQKYVAPYVESMRGDRIKWVHQILFKGTEAERVLTRVDEDPSGRNGTFVLLPDLKWDRKTLETLYLIAISIKDIASIRDLTEAHIPMLESIRDKIYATVYEKYGLEPSQLKIYVHYQPSYYHFHIHVTHVQLQQNDFGRSIFLDSVIEQLRHLGPEGFSKATLTYLLSDTHDLWTNGFSKELR</sequence>
<dbReference type="GeneID" id="43580370"/>
<dbReference type="InterPro" id="IPR011145">
    <property type="entry name" value="Scavenger_mRNA_decap_enz_N"/>
</dbReference>
<evidence type="ECO:0008006" key="6">
    <source>
        <dbReference type="Google" id="ProtNLM"/>
    </source>
</evidence>
<evidence type="ECO:0000256" key="2">
    <source>
        <dbReference type="PIRSR" id="PIRSR028973-1"/>
    </source>
</evidence>
<dbReference type="OrthoDB" id="10264956at2759"/>
<dbReference type="SUPFAM" id="SSF102860">
    <property type="entry name" value="mRNA decapping enzyme DcpS N-terminal domain"/>
    <property type="match status" value="1"/>
</dbReference>
<dbReference type="Gene3D" id="3.30.428.10">
    <property type="entry name" value="HIT-like"/>
    <property type="match status" value="1"/>
</dbReference>
<evidence type="ECO:0000313" key="4">
    <source>
        <dbReference type="EMBL" id="VVT47113.1"/>
    </source>
</evidence>
<dbReference type="InterPro" id="IPR008594">
    <property type="entry name" value="DcpS/DCS2"/>
</dbReference>
<dbReference type="PANTHER" id="PTHR12978">
    <property type="entry name" value="HISTIDINE TRIAD HIT PROTEIN MEMBER"/>
    <property type="match status" value="1"/>
</dbReference>
<organism evidence="4 5">
    <name type="scientific">Magnusiomyces paraingens</name>
    <dbReference type="NCBI Taxonomy" id="2606893"/>
    <lineage>
        <taxon>Eukaryota</taxon>
        <taxon>Fungi</taxon>
        <taxon>Dikarya</taxon>
        <taxon>Ascomycota</taxon>
        <taxon>Saccharomycotina</taxon>
        <taxon>Dipodascomycetes</taxon>
        <taxon>Dipodascales</taxon>
        <taxon>Dipodascaceae</taxon>
        <taxon>Magnusiomyces</taxon>
    </lineage>
</organism>
<evidence type="ECO:0000256" key="1">
    <source>
        <dbReference type="ARBA" id="ARBA00010208"/>
    </source>
</evidence>
<name>A0A5E8B6Y6_9ASCO</name>
<feature type="binding site" evidence="3">
    <location>
        <position position="135"/>
    </location>
    <ligand>
        <name>substrate</name>
    </ligand>
</feature>
<dbReference type="PANTHER" id="PTHR12978:SF0">
    <property type="entry name" value="M7GPPPX DIPHOSPHATASE"/>
    <property type="match status" value="1"/>
</dbReference>
<feature type="active site" description="Nucleophile" evidence="2">
    <location>
        <position position="240"/>
    </location>
</feature>
<comment type="similarity">
    <text evidence="1">Belongs to the HIT family.</text>
</comment>
<accession>A0A5E8B6Y6</accession>
<dbReference type="GO" id="GO:0000932">
    <property type="term" value="C:P-body"/>
    <property type="evidence" value="ECO:0007669"/>
    <property type="project" value="TreeGrafter"/>
</dbReference>
<feature type="binding site" evidence="3">
    <location>
        <position position="171"/>
    </location>
    <ligand>
        <name>substrate</name>
    </ligand>
</feature>
<evidence type="ECO:0000256" key="3">
    <source>
        <dbReference type="PIRSR" id="PIRSR028973-2"/>
    </source>
</evidence>
<protein>
    <recommendedName>
        <fullName evidence="6">HIT domain-containing protein</fullName>
    </recommendedName>
</protein>
<dbReference type="RefSeq" id="XP_031852161.1">
    <property type="nucleotide sequence ID" value="XM_031996270.1"/>
</dbReference>
<dbReference type="GO" id="GO:0016787">
    <property type="term" value="F:hydrolase activity"/>
    <property type="evidence" value="ECO:0007669"/>
    <property type="project" value="InterPro"/>
</dbReference>
<feature type="binding site" evidence="3">
    <location>
        <position position="169"/>
    </location>
    <ligand>
        <name>substrate</name>
    </ligand>
</feature>
<dbReference type="AlphaFoldDB" id="A0A5E8B6Y6"/>
<dbReference type="PIRSF" id="PIRSF028973">
    <property type="entry name" value="Scavenger_mRNA_decap_enz"/>
    <property type="match status" value="1"/>
</dbReference>
<keyword evidence="5" id="KW-1185">Reference proteome</keyword>
<proteinExistence type="inferred from homology"/>
<feature type="binding site" evidence="3">
    <location>
        <position position="145"/>
    </location>
    <ligand>
        <name>substrate</name>
    </ligand>
</feature>
<dbReference type="Proteomes" id="UP000398389">
    <property type="component" value="Unassembled WGS sequence"/>
</dbReference>
<dbReference type="GO" id="GO:0005634">
    <property type="term" value="C:nucleus"/>
    <property type="evidence" value="ECO:0007669"/>
    <property type="project" value="TreeGrafter"/>
</dbReference>
<dbReference type="Gene3D" id="3.30.200.40">
    <property type="entry name" value="Scavenger mRNA decapping enzyme, N-terminal domain"/>
    <property type="match status" value="1"/>
</dbReference>